<dbReference type="PANTHER" id="PTHR37422:SF21">
    <property type="entry name" value="EXOQ-LIKE PROTEIN"/>
    <property type="match status" value="1"/>
</dbReference>
<proteinExistence type="predicted"/>
<dbReference type="EMBL" id="BMED01000003">
    <property type="protein sequence ID" value="GGC83899.1"/>
    <property type="molecule type" value="Genomic_DNA"/>
</dbReference>
<comment type="subcellular location">
    <subcellularLocation>
        <location evidence="1">Membrane</location>
        <topology evidence="1">Multi-pass membrane protein</topology>
    </subcellularLocation>
</comment>
<dbReference type="AlphaFoldDB" id="A0A916UR60"/>
<feature type="transmembrane region" description="Helical" evidence="5">
    <location>
        <begin position="35"/>
        <end position="53"/>
    </location>
</feature>
<feature type="transmembrane region" description="Helical" evidence="5">
    <location>
        <begin position="243"/>
        <end position="266"/>
    </location>
</feature>
<protein>
    <recommendedName>
        <fullName evidence="10">O-antigen ligase</fullName>
    </recommendedName>
</protein>
<feature type="transmembrane region" description="Helical" evidence="5">
    <location>
        <begin position="175"/>
        <end position="191"/>
    </location>
</feature>
<dbReference type="GO" id="GO:0016020">
    <property type="term" value="C:membrane"/>
    <property type="evidence" value="ECO:0007669"/>
    <property type="project" value="UniProtKB-SubCell"/>
</dbReference>
<organism evidence="8 9">
    <name type="scientific">Undibacterium terreum</name>
    <dbReference type="NCBI Taxonomy" id="1224302"/>
    <lineage>
        <taxon>Bacteria</taxon>
        <taxon>Pseudomonadati</taxon>
        <taxon>Pseudomonadota</taxon>
        <taxon>Betaproteobacteria</taxon>
        <taxon>Burkholderiales</taxon>
        <taxon>Oxalobacteraceae</taxon>
        <taxon>Undibacterium</taxon>
    </lineage>
</organism>
<evidence type="ECO:0000313" key="8">
    <source>
        <dbReference type="EMBL" id="GGC83899.1"/>
    </source>
</evidence>
<evidence type="ECO:0000259" key="7">
    <source>
        <dbReference type="Pfam" id="PF11846"/>
    </source>
</evidence>
<reference evidence="8" key="1">
    <citation type="journal article" date="2014" name="Int. J. Syst. Evol. Microbiol.">
        <title>Complete genome sequence of Corynebacterium casei LMG S-19264T (=DSM 44701T), isolated from a smear-ripened cheese.</title>
        <authorList>
            <consortium name="US DOE Joint Genome Institute (JGI-PGF)"/>
            <person name="Walter F."/>
            <person name="Albersmeier A."/>
            <person name="Kalinowski J."/>
            <person name="Ruckert C."/>
        </authorList>
    </citation>
    <scope>NUCLEOTIDE SEQUENCE</scope>
    <source>
        <strain evidence="8">CGMCC 1.10998</strain>
    </source>
</reference>
<feature type="transmembrane region" description="Helical" evidence="5">
    <location>
        <begin position="415"/>
        <end position="436"/>
    </location>
</feature>
<sequence length="571" mass="63539">MPAEKHIHRSLALFGLLLVASYIHPIHIHPFRTYYHDALAILGLLLGLMFLTAPQKTAWHIPGIVWIPLAIVMLIAAQLLFGIIEHRWELVLAVVYLALAALAMVYGASVAATPEGERKICLTLASGFLLAGLLSVIMQNTQFLGLDLSPVVMFMSHHTAAVFRPYANVAQPNQLALLLCMALASVWWLYRQARLPAAAAATLALLLVWGLSLTQSRIGWIIAPAFIFILWPRAAQEKPVGKFLLLSLLFAYMGFVLAMPALAALVGVDASSVTEHIGGRSERTVLMQQALRMSLEHPWFGVGWFGFGSEQVRIAADFTPTTYAEHSHNLVLNFAAELGWPATIALGAALFAWFFSIYRHAGDSASLRFAGMIFGATLVHSMVEFPLWYAFVLIPVAVLMGMVHQIHWLTAPVKVAHGAVITAASVAIFVMALMTLDYQRVQDGFKALRLQKEGYSYDKQALLKPEWTLYPYFFDYFKLMGVQPHEGMSAAEIAFVEGASRRFGFVHTLNTMAEVYVLNGQPKQALRTMITLQHLHPFSYNAYYDYWKAKGAVDPLRYGFVFERLPARMKD</sequence>
<evidence type="ECO:0000256" key="3">
    <source>
        <dbReference type="ARBA" id="ARBA00022989"/>
    </source>
</evidence>
<feature type="domain" description="Virulence factor membrane-bound polymerase C-terminal" evidence="7">
    <location>
        <begin position="375"/>
        <end position="540"/>
    </location>
</feature>
<feature type="domain" description="O-antigen ligase-related" evidence="6">
    <location>
        <begin position="203"/>
        <end position="346"/>
    </location>
</feature>
<feature type="transmembrane region" description="Helical" evidence="5">
    <location>
        <begin position="365"/>
        <end position="381"/>
    </location>
</feature>
<evidence type="ECO:0000256" key="2">
    <source>
        <dbReference type="ARBA" id="ARBA00022692"/>
    </source>
</evidence>
<keyword evidence="4 5" id="KW-0472">Membrane</keyword>
<evidence type="ECO:0000259" key="6">
    <source>
        <dbReference type="Pfam" id="PF04932"/>
    </source>
</evidence>
<dbReference type="Pfam" id="PF11846">
    <property type="entry name" value="Wzy_C_2"/>
    <property type="match status" value="1"/>
</dbReference>
<gene>
    <name evidence="8" type="ORF">GCM10011396_34090</name>
</gene>
<accession>A0A916UR60</accession>
<comment type="caution">
    <text evidence="8">The sequence shown here is derived from an EMBL/GenBank/DDBJ whole genome shotgun (WGS) entry which is preliminary data.</text>
</comment>
<evidence type="ECO:0000256" key="1">
    <source>
        <dbReference type="ARBA" id="ARBA00004141"/>
    </source>
</evidence>
<dbReference type="InterPro" id="IPR007016">
    <property type="entry name" value="O-antigen_ligase-rel_domated"/>
</dbReference>
<dbReference type="PANTHER" id="PTHR37422">
    <property type="entry name" value="TEICHURONIC ACID BIOSYNTHESIS PROTEIN TUAE"/>
    <property type="match status" value="1"/>
</dbReference>
<feature type="transmembrane region" description="Helical" evidence="5">
    <location>
        <begin position="90"/>
        <end position="108"/>
    </location>
</feature>
<keyword evidence="3 5" id="KW-1133">Transmembrane helix</keyword>
<feature type="transmembrane region" description="Helical" evidence="5">
    <location>
        <begin position="387"/>
        <end position="403"/>
    </location>
</feature>
<keyword evidence="2 5" id="KW-0812">Transmembrane</keyword>
<feature type="transmembrane region" description="Helical" evidence="5">
    <location>
        <begin position="120"/>
        <end position="138"/>
    </location>
</feature>
<reference evidence="8" key="2">
    <citation type="submission" date="2020-09" db="EMBL/GenBank/DDBJ databases">
        <authorList>
            <person name="Sun Q."/>
            <person name="Zhou Y."/>
        </authorList>
    </citation>
    <scope>NUCLEOTIDE SEQUENCE</scope>
    <source>
        <strain evidence="8">CGMCC 1.10998</strain>
    </source>
</reference>
<evidence type="ECO:0008006" key="10">
    <source>
        <dbReference type="Google" id="ProtNLM"/>
    </source>
</evidence>
<dbReference type="Pfam" id="PF04932">
    <property type="entry name" value="Wzy_C"/>
    <property type="match status" value="1"/>
</dbReference>
<evidence type="ECO:0000313" key="9">
    <source>
        <dbReference type="Proteomes" id="UP000637423"/>
    </source>
</evidence>
<dbReference type="InterPro" id="IPR051533">
    <property type="entry name" value="WaaL-like"/>
</dbReference>
<dbReference type="Proteomes" id="UP000637423">
    <property type="component" value="Unassembled WGS sequence"/>
</dbReference>
<feature type="transmembrane region" description="Helical" evidence="5">
    <location>
        <begin position="65"/>
        <end position="84"/>
    </location>
</feature>
<evidence type="ECO:0000256" key="5">
    <source>
        <dbReference type="SAM" id="Phobius"/>
    </source>
</evidence>
<dbReference type="InterPro" id="IPR021797">
    <property type="entry name" value="Wzy_C_2"/>
</dbReference>
<feature type="transmembrane region" description="Helical" evidence="5">
    <location>
        <begin position="203"/>
        <end position="231"/>
    </location>
</feature>
<feature type="transmembrane region" description="Helical" evidence="5">
    <location>
        <begin position="338"/>
        <end position="358"/>
    </location>
</feature>
<keyword evidence="9" id="KW-1185">Reference proteome</keyword>
<name>A0A916UR60_9BURK</name>
<evidence type="ECO:0000256" key="4">
    <source>
        <dbReference type="ARBA" id="ARBA00023136"/>
    </source>
</evidence>